<accession>A0AA40DKW9</accession>
<keyword evidence="2" id="KW-1185">Reference proteome</keyword>
<dbReference type="AlphaFoldDB" id="A0AA40DKW9"/>
<comment type="caution">
    <text evidence="1">The sequence shown here is derived from an EMBL/GenBank/DDBJ whole genome shotgun (WGS) entry which is preliminary data.</text>
</comment>
<name>A0AA40DKW9_9PEZI</name>
<evidence type="ECO:0000313" key="2">
    <source>
        <dbReference type="Proteomes" id="UP001172102"/>
    </source>
</evidence>
<reference evidence="1" key="1">
    <citation type="submission" date="2023-06" db="EMBL/GenBank/DDBJ databases">
        <title>Genome-scale phylogeny and comparative genomics of the fungal order Sordariales.</title>
        <authorList>
            <consortium name="Lawrence Berkeley National Laboratory"/>
            <person name="Hensen N."/>
            <person name="Bonometti L."/>
            <person name="Westerberg I."/>
            <person name="Brannstrom I.O."/>
            <person name="Guillou S."/>
            <person name="Cros-Aarteil S."/>
            <person name="Calhoun S."/>
            <person name="Haridas S."/>
            <person name="Kuo A."/>
            <person name="Mondo S."/>
            <person name="Pangilinan J."/>
            <person name="Riley R."/>
            <person name="Labutti K."/>
            <person name="Andreopoulos B."/>
            <person name="Lipzen A."/>
            <person name="Chen C."/>
            <person name="Yanf M."/>
            <person name="Daum C."/>
            <person name="Ng V."/>
            <person name="Clum A."/>
            <person name="Steindorff A."/>
            <person name="Ohm R."/>
            <person name="Martin F."/>
            <person name="Silar P."/>
            <person name="Natvig D."/>
            <person name="Lalanne C."/>
            <person name="Gautier V."/>
            <person name="Ament-Velasquez S.L."/>
            <person name="Kruys A."/>
            <person name="Hutchinson M.I."/>
            <person name="Powell A.J."/>
            <person name="Barry K."/>
            <person name="Miller A.N."/>
            <person name="Grigoriev I.V."/>
            <person name="Debuchy R."/>
            <person name="Gladieux P."/>
            <person name="Thoren M.H."/>
            <person name="Johannesson H."/>
        </authorList>
    </citation>
    <scope>NUCLEOTIDE SEQUENCE</scope>
    <source>
        <strain evidence="1">SMH4607-1</strain>
    </source>
</reference>
<gene>
    <name evidence="1" type="ORF">B0H67DRAFT_591644</name>
</gene>
<dbReference type="EMBL" id="JAUKUA010000007">
    <property type="protein sequence ID" value="KAK0704557.1"/>
    <property type="molecule type" value="Genomic_DNA"/>
</dbReference>
<sequence>MSALACSRHPEKGVQLGVGQALARVLDKQFFDPNPPIFTASSHVDQVMGNAFDHLRAAFKQAVPLPLLDCHSKLRELSTFTG</sequence>
<proteinExistence type="predicted"/>
<protein>
    <submittedName>
        <fullName evidence="1">Uncharacterized protein</fullName>
    </submittedName>
</protein>
<dbReference type="Proteomes" id="UP001172102">
    <property type="component" value="Unassembled WGS sequence"/>
</dbReference>
<evidence type="ECO:0000313" key="1">
    <source>
        <dbReference type="EMBL" id="KAK0704557.1"/>
    </source>
</evidence>
<organism evidence="1 2">
    <name type="scientific">Lasiosphaeris hirsuta</name>
    <dbReference type="NCBI Taxonomy" id="260670"/>
    <lineage>
        <taxon>Eukaryota</taxon>
        <taxon>Fungi</taxon>
        <taxon>Dikarya</taxon>
        <taxon>Ascomycota</taxon>
        <taxon>Pezizomycotina</taxon>
        <taxon>Sordariomycetes</taxon>
        <taxon>Sordariomycetidae</taxon>
        <taxon>Sordariales</taxon>
        <taxon>Lasiosphaeriaceae</taxon>
        <taxon>Lasiosphaeris</taxon>
    </lineage>
</organism>